<accession>A0A0K2T6Q9</accession>
<organism evidence="1">
    <name type="scientific">Lepeophtheirus salmonis</name>
    <name type="common">Salmon louse</name>
    <name type="synonym">Caligus salmonis</name>
    <dbReference type="NCBI Taxonomy" id="72036"/>
    <lineage>
        <taxon>Eukaryota</taxon>
        <taxon>Metazoa</taxon>
        <taxon>Ecdysozoa</taxon>
        <taxon>Arthropoda</taxon>
        <taxon>Crustacea</taxon>
        <taxon>Multicrustacea</taxon>
        <taxon>Hexanauplia</taxon>
        <taxon>Copepoda</taxon>
        <taxon>Siphonostomatoida</taxon>
        <taxon>Caligidae</taxon>
        <taxon>Lepeophtheirus</taxon>
    </lineage>
</organism>
<name>A0A0K2T6Q9_LEPSM</name>
<protein>
    <submittedName>
        <fullName evidence="1">Uncharacterized protein</fullName>
    </submittedName>
</protein>
<reference evidence="1" key="1">
    <citation type="submission" date="2014-05" db="EMBL/GenBank/DDBJ databases">
        <authorList>
            <person name="Chronopoulou M."/>
        </authorList>
    </citation>
    <scope>NUCLEOTIDE SEQUENCE</scope>
    <source>
        <tissue evidence="1">Whole organism</tissue>
    </source>
</reference>
<evidence type="ECO:0000313" key="1">
    <source>
        <dbReference type="EMBL" id="CDW21713.1"/>
    </source>
</evidence>
<dbReference type="AlphaFoldDB" id="A0A0K2T6Q9"/>
<feature type="non-terminal residue" evidence="1">
    <location>
        <position position="1"/>
    </location>
</feature>
<dbReference type="EMBL" id="HACA01004352">
    <property type="protein sequence ID" value="CDW21713.1"/>
    <property type="molecule type" value="Transcribed_RNA"/>
</dbReference>
<sequence>NTFHIEKKILHSSYPNRLKELKHQAYTSLYGILLDASLDFSYWILHLYSPS</sequence>
<proteinExistence type="predicted"/>